<evidence type="ECO:0000313" key="1">
    <source>
        <dbReference type="EMBL" id="GIY46349.1"/>
    </source>
</evidence>
<dbReference type="EMBL" id="BPLR01011402">
    <property type="protein sequence ID" value="GIY46349.1"/>
    <property type="molecule type" value="Genomic_DNA"/>
</dbReference>
<accession>A0AAV4TKT0</accession>
<evidence type="ECO:0000313" key="2">
    <source>
        <dbReference type="Proteomes" id="UP001054945"/>
    </source>
</evidence>
<keyword evidence="2" id="KW-1185">Reference proteome</keyword>
<dbReference type="AlphaFoldDB" id="A0AAV4TKT0"/>
<comment type="caution">
    <text evidence="1">The sequence shown here is derived from an EMBL/GenBank/DDBJ whole genome shotgun (WGS) entry which is preliminary data.</text>
</comment>
<organism evidence="1 2">
    <name type="scientific">Caerostris extrusa</name>
    <name type="common">Bark spider</name>
    <name type="synonym">Caerostris bankana</name>
    <dbReference type="NCBI Taxonomy" id="172846"/>
    <lineage>
        <taxon>Eukaryota</taxon>
        <taxon>Metazoa</taxon>
        <taxon>Ecdysozoa</taxon>
        <taxon>Arthropoda</taxon>
        <taxon>Chelicerata</taxon>
        <taxon>Arachnida</taxon>
        <taxon>Araneae</taxon>
        <taxon>Araneomorphae</taxon>
        <taxon>Entelegynae</taxon>
        <taxon>Araneoidea</taxon>
        <taxon>Araneidae</taxon>
        <taxon>Caerostris</taxon>
    </lineage>
</organism>
<dbReference type="Proteomes" id="UP001054945">
    <property type="component" value="Unassembled WGS sequence"/>
</dbReference>
<gene>
    <name evidence="1" type="ORF">CEXT_462071</name>
</gene>
<name>A0AAV4TKT0_CAEEX</name>
<proteinExistence type="predicted"/>
<sequence length="147" mass="17056">MSQTELYGNEIVNFFPRKAPLMYKYQITLICSKLKSSNLQLWKNPPTHPWYNRQAPGGVFAIMVDKVVQTTNIRLVNEYIKSTLFGSRVYGMEYLISISSAYNIPQNFSISEFSPTIAEKLLDDATSNYLFPQENLQHSAYHEEEFR</sequence>
<protein>
    <submittedName>
        <fullName evidence="1">Uncharacterized protein</fullName>
    </submittedName>
</protein>
<reference evidence="1 2" key="1">
    <citation type="submission" date="2021-06" db="EMBL/GenBank/DDBJ databases">
        <title>Caerostris extrusa draft genome.</title>
        <authorList>
            <person name="Kono N."/>
            <person name="Arakawa K."/>
        </authorList>
    </citation>
    <scope>NUCLEOTIDE SEQUENCE [LARGE SCALE GENOMIC DNA]</scope>
</reference>